<dbReference type="AlphaFoldDB" id="A0A415E198"/>
<gene>
    <name evidence="5" type="ORF">DW099_11965</name>
</gene>
<dbReference type="STRING" id="1776384.GCA_900086585_00961"/>
<evidence type="ECO:0000256" key="3">
    <source>
        <dbReference type="SAM" id="SignalP"/>
    </source>
</evidence>
<dbReference type="InterPro" id="IPR044060">
    <property type="entry name" value="Bacterial_rp_domain"/>
</dbReference>
<evidence type="ECO:0000313" key="5">
    <source>
        <dbReference type="EMBL" id="RHJ87406.1"/>
    </source>
</evidence>
<keyword evidence="6" id="KW-1185">Reference proteome</keyword>
<organism evidence="5 6">
    <name type="scientific">Emergencia timonensis</name>
    <dbReference type="NCBI Taxonomy" id="1776384"/>
    <lineage>
        <taxon>Bacteria</taxon>
        <taxon>Bacillati</taxon>
        <taxon>Bacillota</taxon>
        <taxon>Clostridia</taxon>
        <taxon>Peptostreptococcales</taxon>
        <taxon>Anaerovoracaceae</taxon>
        <taxon>Emergencia</taxon>
    </lineage>
</organism>
<feature type="domain" description="Bacterial repeat" evidence="4">
    <location>
        <begin position="155"/>
        <end position="222"/>
    </location>
</feature>
<dbReference type="EMBL" id="QRMS01000003">
    <property type="protein sequence ID" value="RHJ87406.1"/>
    <property type="molecule type" value="Genomic_DNA"/>
</dbReference>
<evidence type="ECO:0000259" key="4">
    <source>
        <dbReference type="Pfam" id="PF18998"/>
    </source>
</evidence>
<dbReference type="Proteomes" id="UP000284841">
    <property type="component" value="Unassembled WGS sequence"/>
</dbReference>
<evidence type="ECO:0000313" key="6">
    <source>
        <dbReference type="Proteomes" id="UP000284841"/>
    </source>
</evidence>
<evidence type="ECO:0000256" key="1">
    <source>
        <dbReference type="SAM" id="MobiDB-lite"/>
    </source>
</evidence>
<dbReference type="RefSeq" id="WP_118335858.1">
    <property type="nucleotide sequence ID" value="NZ_AP025567.1"/>
</dbReference>
<comment type="caution">
    <text evidence="5">The sequence shown here is derived from an EMBL/GenBank/DDBJ whole genome shotgun (WGS) entry which is preliminary data.</text>
</comment>
<keyword evidence="2" id="KW-0472">Membrane</keyword>
<feature type="compositionally biased region" description="Pro residues" evidence="1">
    <location>
        <begin position="384"/>
        <end position="404"/>
    </location>
</feature>
<sequence length="488" mass="53702">MKRKKSFALLCALFILILMFSSFAYAADNQYVENTEYQTLLDDCEVHIYSTNGGGSVTFVDGNWPSSVFPQMTGSKTFSAAANDGWEFAGWSHRITFDGTGIIKGWEKENHSWPVKSAFNVNGNIIKLERGATVGEVVGKKLRYYVYANFNPIISTSAGANGSITPTGSVIYGGSKTIQFTPNQHYVVDQVTIDGEVTDIKDNSYTFTNVTKPHSISVTFQYEHTLEEEIIKAATCTEAGEKVITCKYCDYREVVGIDPLGHDIRNGERVEPTCTEDGYAVGKCGRAGCDYEGKTTLPKLGHDMKIVEHKAATCSEEGFETKACQNPGCEEIVTIPIPKLPHTFGNWITTVEPQIGMKGQQERSCEVCHTKEIKDLPALIAPPIVSPEDPPINPPVDPEPSPEPLPDDEHLEDPDKDDDSDIVKPSLPDDEHLDLDKEDVKKADPVKAENADQPRTGDEQQMAGWIAILLLSFAGLGVTICTKKRKQE</sequence>
<feature type="compositionally biased region" description="Basic and acidic residues" evidence="1">
    <location>
        <begin position="427"/>
        <end position="458"/>
    </location>
</feature>
<keyword evidence="3" id="KW-0732">Signal</keyword>
<protein>
    <recommendedName>
        <fullName evidence="4">Bacterial repeat domain-containing protein</fullName>
    </recommendedName>
</protein>
<accession>A0A415E198</accession>
<evidence type="ECO:0000256" key="2">
    <source>
        <dbReference type="SAM" id="Phobius"/>
    </source>
</evidence>
<reference evidence="5 6" key="1">
    <citation type="submission" date="2018-08" db="EMBL/GenBank/DDBJ databases">
        <title>A genome reference for cultivated species of the human gut microbiota.</title>
        <authorList>
            <person name="Zou Y."/>
            <person name="Xue W."/>
            <person name="Luo G."/>
        </authorList>
    </citation>
    <scope>NUCLEOTIDE SEQUENCE [LARGE SCALE GENOMIC DNA]</scope>
    <source>
        <strain evidence="5 6">AM07-24</strain>
    </source>
</reference>
<feature type="signal peptide" evidence="3">
    <location>
        <begin position="1"/>
        <end position="26"/>
    </location>
</feature>
<feature type="transmembrane region" description="Helical" evidence="2">
    <location>
        <begin position="462"/>
        <end position="482"/>
    </location>
</feature>
<keyword evidence="2" id="KW-0812">Transmembrane</keyword>
<dbReference type="Pfam" id="PF18998">
    <property type="entry name" value="Flg_new_2"/>
    <property type="match status" value="1"/>
</dbReference>
<feature type="compositionally biased region" description="Acidic residues" evidence="1">
    <location>
        <begin position="405"/>
        <end position="420"/>
    </location>
</feature>
<proteinExistence type="predicted"/>
<feature type="region of interest" description="Disordered" evidence="1">
    <location>
        <begin position="379"/>
        <end position="460"/>
    </location>
</feature>
<name>A0A415E198_9FIRM</name>
<dbReference type="OrthoDB" id="2046424at2"/>
<keyword evidence="2" id="KW-1133">Transmembrane helix</keyword>
<feature type="chain" id="PRO_5019026021" description="Bacterial repeat domain-containing protein" evidence="3">
    <location>
        <begin position="27"/>
        <end position="488"/>
    </location>
</feature>